<dbReference type="EMBL" id="FRDL01000014">
    <property type="protein sequence ID" value="SHN76848.1"/>
    <property type="molecule type" value="Genomic_DNA"/>
</dbReference>
<dbReference type="STRING" id="1189325.SAMN04488119_101412"/>
<accession>A0A1M7U1M8</accession>
<reference evidence="1 2" key="1">
    <citation type="submission" date="2016-12" db="EMBL/GenBank/DDBJ databases">
        <authorList>
            <person name="Song W.-J."/>
            <person name="Kurnit D.M."/>
        </authorList>
    </citation>
    <scope>NUCLEOTIDE SEQUENCE [LARGE SCALE GENOMIC DNA]</scope>
    <source>
        <strain evidence="1 2">CGMCC 1.10808</strain>
    </source>
</reference>
<dbReference type="RefSeq" id="WP_072748421.1">
    <property type="nucleotide sequence ID" value="NZ_FOHL01000001.1"/>
</dbReference>
<sequence length="233" mass="22474">MATPFFGVPYIAADQAQKHVTHNEAMDMLAAMAGASVVSATDPSPAAPAEGAAWIVPPGGAFVTPEGASLAPGDVAVYLGGGWFGGPAPTGHRLLVLDEGAHRVHVGGGVWAPGSVAGASGSSLGLAIRDGALDLAGASAAAAGLIPPRAIVLGVTCWVLEEVTGAASYDLGDGSDPSRFGGALGTSLGAANVGVVGPFATYAPADVVATANGGTFTGGRLGLSVSLIIPAAP</sequence>
<dbReference type="InterPro" id="IPR021251">
    <property type="entry name" value="DUF2793"/>
</dbReference>
<proteinExistence type="predicted"/>
<organism evidence="1 2">
    <name type="scientific">Oceanicella actignis</name>
    <dbReference type="NCBI Taxonomy" id="1189325"/>
    <lineage>
        <taxon>Bacteria</taxon>
        <taxon>Pseudomonadati</taxon>
        <taxon>Pseudomonadota</taxon>
        <taxon>Alphaproteobacteria</taxon>
        <taxon>Rhodobacterales</taxon>
        <taxon>Paracoccaceae</taxon>
        <taxon>Oceanicella</taxon>
    </lineage>
</organism>
<dbReference type="OrthoDB" id="564699at2"/>
<dbReference type="Pfam" id="PF10983">
    <property type="entry name" value="DUF2793"/>
    <property type="match status" value="1"/>
</dbReference>
<dbReference type="AlphaFoldDB" id="A0A1M7U1M8"/>
<evidence type="ECO:0000313" key="1">
    <source>
        <dbReference type="EMBL" id="SHN76848.1"/>
    </source>
</evidence>
<dbReference type="Proteomes" id="UP000184066">
    <property type="component" value="Unassembled WGS sequence"/>
</dbReference>
<gene>
    <name evidence="1" type="ORF">SAMN05216200_11410</name>
</gene>
<keyword evidence="2" id="KW-1185">Reference proteome</keyword>
<evidence type="ECO:0000313" key="2">
    <source>
        <dbReference type="Proteomes" id="UP000184066"/>
    </source>
</evidence>
<name>A0A1M7U1M8_9RHOB</name>
<protein>
    <recommendedName>
        <fullName evidence="3">DUF2793 domain-containing protein</fullName>
    </recommendedName>
</protein>
<evidence type="ECO:0008006" key="3">
    <source>
        <dbReference type="Google" id="ProtNLM"/>
    </source>
</evidence>